<keyword evidence="3" id="KW-0418">Kinase</keyword>
<dbReference type="InterPro" id="IPR036890">
    <property type="entry name" value="HATPase_C_sf"/>
</dbReference>
<protein>
    <submittedName>
        <fullName evidence="3">Signal transduction histidine kinase</fullName>
    </submittedName>
</protein>
<gene>
    <name evidence="3" type="ORF">C7381_1104</name>
</gene>
<evidence type="ECO:0000313" key="4">
    <source>
        <dbReference type="Proteomes" id="UP000245793"/>
    </source>
</evidence>
<feature type="coiled-coil region" evidence="1">
    <location>
        <begin position="196"/>
        <end position="241"/>
    </location>
</feature>
<keyword evidence="3" id="KW-0808">Transferase</keyword>
<proteinExistence type="predicted"/>
<organism evidence="3 4">
    <name type="scientific">Ezakiella coagulans</name>
    <dbReference type="NCBI Taxonomy" id="46507"/>
    <lineage>
        <taxon>Bacteria</taxon>
        <taxon>Bacillati</taxon>
        <taxon>Bacillota</taxon>
        <taxon>Tissierellia</taxon>
        <taxon>Ezakiella</taxon>
    </lineage>
</organism>
<dbReference type="AlphaFoldDB" id="A0A2U1DNA0"/>
<dbReference type="RefSeq" id="WP_116480468.1">
    <property type="nucleotide sequence ID" value="NZ_QEKV01000010.1"/>
</dbReference>
<keyword evidence="1" id="KW-0175">Coiled coil</keyword>
<evidence type="ECO:0000256" key="1">
    <source>
        <dbReference type="SAM" id="Coils"/>
    </source>
</evidence>
<dbReference type="EMBL" id="QEKV01000010">
    <property type="protein sequence ID" value="PVY89166.1"/>
    <property type="molecule type" value="Genomic_DNA"/>
</dbReference>
<evidence type="ECO:0000256" key="2">
    <source>
        <dbReference type="SAM" id="Phobius"/>
    </source>
</evidence>
<keyword evidence="2" id="KW-0472">Membrane</keyword>
<reference evidence="3 4" key="1">
    <citation type="submission" date="2018-04" db="EMBL/GenBank/DDBJ databases">
        <title>Genomic Encyclopedia of Type Strains, Phase IV (KMG-IV): sequencing the most valuable type-strain genomes for metagenomic binning, comparative biology and taxonomic classification.</title>
        <authorList>
            <person name="Goeker M."/>
        </authorList>
    </citation>
    <scope>NUCLEOTIDE SEQUENCE [LARGE SCALE GENOMIC DNA]</scope>
    <source>
        <strain evidence="3 4">DSM 20705</strain>
    </source>
</reference>
<keyword evidence="2" id="KW-0812">Transmembrane</keyword>
<accession>A0A2U1DNA0</accession>
<evidence type="ECO:0000313" key="3">
    <source>
        <dbReference type="EMBL" id="PVY89166.1"/>
    </source>
</evidence>
<keyword evidence="4" id="KW-1185">Reference proteome</keyword>
<name>A0A2U1DNA0_9FIRM</name>
<sequence length="338" mass="39103">MIYFGTITALCIYLCFLNLNFIAAILASYLFALFKPFKNKKVEIVRGAAFLLATYLIVKNDVNSAFILVLIGMNFLSRPLELLSFVILFFLKPEFYELFMYLASGFTAISFERIFKLDEYIKNVEIRKDKEALQKRLIEKTRREERYIYDERIKVEERQNLLGSLHHIIGHTLTGTILELKAFQIEHGYDEIGGTIERLEGGLKEIRKTLHTLSDENISLLNEAENLKNELQKNSIAFEYKINEKSMDKATKRELVELLKEGVTNIINHSDSKEAKLEIIEEPGFFRISLYSDGEAPKEFTPGLGIISMERFSHARGGYFDIDTKDGFKIIMSYPKKR</sequence>
<dbReference type="GO" id="GO:0016301">
    <property type="term" value="F:kinase activity"/>
    <property type="evidence" value="ECO:0007669"/>
    <property type="project" value="UniProtKB-KW"/>
</dbReference>
<dbReference type="Proteomes" id="UP000245793">
    <property type="component" value="Unassembled WGS sequence"/>
</dbReference>
<comment type="caution">
    <text evidence="3">The sequence shown here is derived from an EMBL/GenBank/DDBJ whole genome shotgun (WGS) entry which is preliminary data.</text>
</comment>
<dbReference type="Gene3D" id="3.30.565.10">
    <property type="entry name" value="Histidine kinase-like ATPase, C-terminal domain"/>
    <property type="match status" value="1"/>
</dbReference>
<feature type="transmembrane region" description="Helical" evidence="2">
    <location>
        <begin position="6"/>
        <end position="31"/>
    </location>
</feature>
<keyword evidence="2" id="KW-1133">Transmembrane helix</keyword>